<dbReference type="InterPro" id="IPR036396">
    <property type="entry name" value="Cyt_P450_sf"/>
</dbReference>
<dbReference type="AlphaFoldDB" id="A0AAW2XAJ0"/>
<evidence type="ECO:0000256" key="15">
    <source>
        <dbReference type="SAM" id="Phobius"/>
    </source>
</evidence>
<feature type="binding site" description="axial binding residue" evidence="13">
    <location>
        <position position="463"/>
    </location>
    <ligand>
        <name>heme</name>
        <dbReference type="ChEBI" id="CHEBI:30413"/>
    </ligand>
    <ligandPart>
        <name>Fe</name>
        <dbReference type="ChEBI" id="CHEBI:18248"/>
    </ligandPart>
</feature>
<comment type="subcellular location">
    <subcellularLocation>
        <location evidence="1">Membrane</location>
        <topology evidence="1">Single-pass membrane protein</topology>
    </subcellularLocation>
</comment>
<proteinExistence type="inferred from homology"/>
<organism evidence="16">
    <name type="scientific">Sesamum latifolium</name>
    <dbReference type="NCBI Taxonomy" id="2727402"/>
    <lineage>
        <taxon>Eukaryota</taxon>
        <taxon>Viridiplantae</taxon>
        <taxon>Streptophyta</taxon>
        <taxon>Embryophyta</taxon>
        <taxon>Tracheophyta</taxon>
        <taxon>Spermatophyta</taxon>
        <taxon>Magnoliopsida</taxon>
        <taxon>eudicotyledons</taxon>
        <taxon>Gunneridae</taxon>
        <taxon>Pentapetalae</taxon>
        <taxon>asterids</taxon>
        <taxon>lamiids</taxon>
        <taxon>Lamiales</taxon>
        <taxon>Pedaliaceae</taxon>
        <taxon>Sesamum</taxon>
    </lineage>
</organism>
<comment type="catalytic activity">
    <reaction evidence="9">
        <text>(+)-pinoresinol + reduced [NADPH--hemoprotein reductase] + O2 = (+)-piperitol + oxidized [NADPH--hemoprotein reductase] + 2 H2O + H(+)</text>
        <dbReference type="Rhea" id="RHEA:56776"/>
        <dbReference type="Rhea" id="RHEA-COMP:11964"/>
        <dbReference type="Rhea" id="RHEA-COMP:11965"/>
        <dbReference type="ChEBI" id="CHEBI:40"/>
        <dbReference type="ChEBI" id="CHEBI:15377"/>
        <dbReference type="ChEBI" id="CHEBI:15378"/>
        <dbReference type="ChEBI" id="CHEBI:15379"/>
        <dbReference type="ChEBI" id="CHEBI:57618"/>
        <dbReference type="ChEBI" id="CHEBI:58210"/>
        <dbReference type="ChEBI" id="CHEBI:141003"/>
        <dbReference type="EC" id="1.14.19.74"/>
    </reaction>
    <physiologicalReaction direction="left-to-right" evidence="9">
        <dbReference type="Rhea" id="RHEA:56777"/>
    </physiologicalReaction>
</comment>
<evidence type="ECO:0000256" key="1">
    <source>
        <dbReference type="ARBA" id="ARBA00004167"/>
    </source>
</evidence>
<evidence type="ECO:0000256" key="9">
    <source>
        <dbReference type="ARBA" id="ARBA00052022"/>
    </source>
</evidence>
<evidence type="ECO:0000256" key="6">
    <source>
        <dbReference type="ARBA" id="ARBA00023004"/>
    </source>
</evidence>
<keyword evidence="4 13" id="KW-0479">Metal-binding</keyword>
<dbReference type="FunFam" id="1.10.630.10:FF:000023">
    <property type="entry name" value="Cytochrome P450 family protein"/>
    <property type="match status" value="1"/>
</dbReference>
<evidence type="ECO:0000256" key="3">
    <source>
        <dbReference type="ARBA" id="ARBA00022617"/>
    </source>
</evidence>
<gene>
    <name evidence="16" type="ORF">Slati_1577300</name>
</gene>
<dbReference type="PRINTS" id="PR00463">
    <property type="entry name" value="EP450I"/>
</dbReference>
<accession>A0AAW2XAJ0</accession>
<dbReference type="GO" id="GO:0020037">
    <property type="term" value="F:heme binding"/>
    <property type="evidence" value="ECO:0007669"/>
    <property type="project" value="InterPro"/>
</dbReference>
<evidence type="ECO:0000256" key="10">
    <source>
        <dbReference type="ARBA" id="ARBA00052057"/>
    </source>
</evidence>
<evidence type="ECO:0000256" key="4">
    <source>
        <dbReference type="ARBA" id="ARBA00022723"/>
    </source>
</evidence>
<dbReference type="EC" id="1.14.19.74" evidence="12"/>
<dbReference type="InterPro" id="IPR001128">
    <property type="entry name" value="Cyt_P450"/>
</dbReference>
<keyword evidence="15" id="KW-1133">Transmembrane helix</keyword>
<dbReference type="PRINTS" id="PR00385">
    <property type="entry name" value="P450"/>
</dbReference>
<evidence type="ECO:0000256" key="14">
    <source>
        <dbReference type="RuleBase" id="RU000461"/>
    </source>
</evidence>
<dbReference type="InterPro" id="IPR017972">
    <property type="entry name" value="Cyt_P450_CS"/>
</dbReference>
<dbReference type="GO" id="GO:0102915">
    <property type="term" value="F:piperitol synthase activity"/>
    <property type="evidence" value="ECO:0007669"/>
    <property type="project" value="UniProtKB-EC"/>
</dbReference>
<dbReference type="InterPro" id="IPR002401">
    <property type="entry name" value="Cyt_P450_E_grp-I"/>
</dbReference>
<protein>
    <recommendedName>
        <fullName evidence="12">(+)-piperitol/(+)-sesamin synthase</fullName>
        <ecNumber evidence="12">1.14.19.74</ecNumber>
    </recommendedName>
</protein>
<keyword evidence="6 13" id="KW-0408">Iron</keyword>
<dbReference type="PROSITE" id="PS00086">
    <property type="entry name" value="CYTOCHROME_P450"/>
    <property type="match status" value="1"/>
</dbReference>
<keyword evidence="3 13" id="KW-0349">Heme</keyword>
<sequence>MHSLPTVPLILSIYRFNNKAEMQITIHKLSMGTTWLYGLLSLFVLALAFKFSSKGKRKLKLPPSPAPALPLLGHLHHLKLPLHLTYHNLSQKLGPIFSLRFGNRLMVVVSSPAIVGECFTKNDIVLANRPRFTLSKYIGYNYTSLVDSPYGEHWRNLRRLTTVEIFSSARLNVFQSIRHDELRLVLKKLYKNSYQDFERVELRSSFAELTFNNIMRMVAGKRYFGEDEEKEEAKQFRELMDEVFKLSGVSNPADFFPVFRWIDYKGYEKKLARYSAKLDSFLQGLIVEHKRDKSRNTMIDHLISLQESEPEYYTDVIIKGIIVNTIIAGTDTSAVTIEWAMSLLLNHPDVLQKAKLEIDSQVGHQRLVEEQDLPNLHYLHSIIFETFRLFPAGPLIVPRESSADCRIGGYDIPRGTMLLVNAWAIHRDPKVWPDPLSFKPERLDRREVETHKLMPFGLGRRACPGAGLGQRLVGLALASFIQCFEWERVSSEEVDLAEGAGLTMPKLKPLEAMCRPRQTMLKVLQESANFTS</sequence>
<comment type="caution">
    <text evidence="16">The sequence shown here is derived from an EMBL/GenBank/DDBJ whole genome shotgun (WGS) entry which is preliminary data.</text>
</comment>
<keyword evidence="8 15" id="KW-0472">Membrane</keyword>
<dbReference type="GO" id="GO:0016020">
    <property type="term" value="C:membrane"/>
    <property type="evidence" value="ECO:0007669"/>
    <property type="project" value="UniProtKB-SubCell"/>
</dbReference>
<evidence type="ECO:0000256" key="2">
    <source>
        <dbReference type="ARBA" id="ARBA00010617"/>
    </source>
</evidence>
<evidence type="ECO:0000256" key="5">
    <source>
        <dbReference type="ARBA" id="ARBA00023002"/>
    </source>
</evidence>
<reference evidence="16" key="2">
    <citation type="journal article" date="2024" name="Plant">
        <title>Genomic evolution and insights into agronomic trait innovations of Sesamum species.</title>
        <authorList>
            <person name="Miao H."/>
            <person name="Wang L."/>
            <person name="Qu L."/>
            <person name="Liu H."/>
            <person name="Sun Y."/>
            <person name="Le M."/>
            <person name="Wang Q."/>
            <person name="Wei S."/>
            <person name="Zheng Y."/>
            <person name="Lin W."/>
            <person name="Duan Y."/>
            <person name="Cao H."/>
            <person name="Xiong S."/>
            <person name="Wang X."/>
            <person name="Wei L."/>
            <person name="Li C."/>
            <person name="Ma Q."/>
            <person name="Ju M."/>
            <person name="Zhao R."/>
            <person name="Li G."/>
            <person name="Mu C."/>
            <person name="Tian Q."/>
            <person name="Mei H."/>
            <person name="Zhang T."/>
            <person name="Gao T."/>
            <person name="Zhang H."/>
        </authorList>
    </citation>
    <scope>NUCLEOTIDE SEQUENCE</scope>
    <source>
        <strain evidence="16">KEN1</strain>
    </source>
</reference>
<dbReference type="SUPFAM" id="SSF48264">
    <property type="entry name" value="Cytochrome P450"/>
    <property type="match status" value="1"/>
</dbReference>
<dbReference type="Gene3D" id="1.10.630.10">
    <property type="entry name" value="Cytochrome P450"/>
    <property type="match status" value="1"/>
</dbReference>
<keyword evidence="15" id="KW-0812">Transmembrane</keyword>
<dbReference type="PANTHER" id="PTHR47947:SF57">
    <property type="entry name" value="CYTOCHROME P450 81F3-LIKE"/>
    <property type="match status" value="1"/>
</dbReference>
<dbReference type="EMBL" id="JACGWN010000005">
    <property type="protein sequence ID" value="KAL0450209.1"/>
    <property type="molecule type" value="Genomic_DNA"/>
</dbReference>
<comment type="catalytic activity">
    <reaction evidence="10">
        <text>(+)-piperitol + reduced [NADPH--hemoprotein reductase] + O2 = (+)-sesamin + oxidized [NADPH--hemoprotein reductase] + 2 H2O + H(+)</text>
        <dbReference type="Rhea" id="RHEA:56780"/>
        <dbReference type="Rhea" id="RHEA-COMP:11964"/>
        <dbReference type="Rhea" id="RHEA-COMP:11965"/>
        <dbReference type="ChEBI" id="CHEBI:15377"/>
        <dbReference type="ChEBI" id="CHEBI:15378"/>
        <dbReference type="ChEBI" id="CHEBI:15379"/>
        <dbReference type="ChEBI" id="CHEBI:57618"/>
        <dbReference type="ChEBI" id="CHEBI:58210"/>
        <dbReference type="ChEBI" id="CHEBI:66470"/>
        <dbReference type="ChEBI" id="CHEBI:141003"/>
        <dbReference type="EC" id="1.14.19.74"/>
    </reaction>
    <physiologicalReaction direction="left-to-right" evidence="10">
        <dbReference type="Rhea" id="RHEA:56781"/>
    </physiologicalReaction>
</comment>
<comment type="cofactor">
    <cofactor evidence="13">
        <name>heme</name>
        <dbReference type="ChEBI" id="CHEBI:30413"/>
    </cofactor>
</comment>
<evidence type="ECO:0000256" key="12">
    <source>
        <dbReference type="ARBA" id="ARBA00066876"/>
    </source>
</evidence>
<dbReference type="CDD" id="cd20653">
    <property type="entry name" value="CYP81"/>
    <property type="match status" value="1"/>
</dbReference>
<dbReference type="GO" id="GO:0005506">
    <property type="term" value="F:iron ion binding"/>
    <property type="evidence" value="ECO:0007669"/>
    <property type="project" value="InterPro"/>
</dbReference>
<evidence type="ECO:0000256" key="8">
    <source>
        <dbReference type="ARBA" id="ARBA00023136"/>
    </source>
</evidence>
<dbReference type="Pfam" id="PF00067">
    <property type="entry name" value="p450"/>
    <property type="match status" value="1"/>
</dbReference>
<evidence type="ECO:0000313" key="16">
    <source>
        <dbReference type="EMBL" id="KAL0450209.1"/>
    </source>
</evidence>
<feature type="transmembrane region" description="Helical" evidence="15">
    <location>
        <begin position="35"/>
        <end position="52"/>
    </location>
</feature>
<comment type="similarity">
    <text evidence="2 14">Belongs to the cytochrome P450 family.</text>
</comment>
<name>A0AAW2XAJ0_9LAMI</name>
<dbReference type="PANTHER" id="PTHR47947">
    <property type="entry name" value="CYTOCHROME P450 82C3-RELATED"/>
    <property type="match status" value="1"/>
</dbReference>
<comment type="function">
    <text evidence="11">Involved in the biosynthesis of (+)-sesamin, a furofuran class lignan. Functions in a dual catalytic mode. Catalyzes the synthesis of (+)-sesamin from (+)- pinoresinol by formation of two successive methylenedioxy bridges on (+)-pinoresinol and (+)-piperitol, respectively.</text>
</comment>
<keyword evidence="5 14" id="KW-0560">Oxidoreductase</keyword>
<evidence type="ECO:0000256" key="7">
    <source>
        <dbReference type="ARBA" id="ARBA00023033"/>
    </source>
</evidence>
<keyword evidence="7 14" id="KW-0503">Monooxygenase</keyword>
<reference evidence="16" key="1">
    <citation type="submission" date="2020-06" db="EMBL/GenBank/DDBJ databases">
        <authorList>
            <person name="Li T."/>
            <person name="Hu X."/>
            <person name="Zhang T."/>
            <person name="Song X."/>
            <person name="Zhang H."/>
            <person name="Dai N."/>
            <person name="Sheng W."/>
            <person name="Hou X."/>
            <person name="Wei L."/>
        </authorList>
    </citation>
    <scope>NUCLEOTIDE SEQUENCE</scope>
    <source>
        <strain evidence="16">KEN1</strain>
        <tissue evidence="16">Leaf</tissue>
    </source>
</reference>
<evidence type="ECO:0000256" key="11">
    <source>
        <dbReference type="ARBA" id="ARBA00056759"/>
    </source>
</evidence>
<dbReference type="InterPro" id="IPR050651">
    <property type="entry name" value="Plant_Cytochrome_P450_Monoox"/>
</dbReference>
<evidence type="ECO:0000256" key="13">
    <source>
        <dbReference type="PIRSR" id="PIRSR602401-1"/>
    </source>
</evidence>